<dbReference type="PANTHER" id="PTHR13082:SF0">
    <property type="entry name" value="HISTONE DEACETYLASE COMPLEX SUBUNIT SAP18"/>
    <property type="match status" value="1"/>
</dbReference>
<organism evidence="5 6">
    <name type="scientific">Priapulus caudatus</name>
    <name type="common">Priapulid worm</name>
    <dbReference type="NCBI Taxonomy" id="37621"/>
    <lineage>
        <taxon>Eukaryota</taxon>
        <taxon>Metazoa</taxon>
        <taxon>Ecdysozoa</taxon>
        <taxon>Scalidophora</taxon>
        <taxon>Priapulida</taxon>
        <taxon>Priapulimorpha</taxon>
        <taxon>Priapulimorphida</taxon>
        <taxon>Priapulidae</taxon>
        <taxon>Priapulus</taxon>
    </lineage>
</organism>
<keyword evidence="5" id="KW-1185">Reference proteome</keyword>
<evidence type="ECO:0000313" key="5">
    <source>
        <dbReference type="Proteomes" id="UP000695022"/>
    </source>
</evidence>
<dbReference type="RefSeq" id="XP_014669189.1">
    <property type="nucleotide sequence ID" value="XM_014813703.1"/>
</dbReference>
<dbReference type="Pfam" id="PF06487">
    <property type="entry name" value="SAP18"/>
    <property type="match status" value="1"/>
</dbReference>
<dbReference type="Proteomes" id="UP000695022">
    <property type="component" value="Unplaced"/>
</dbReference>
<feature type="region of interest" description="Disordered" evidence="3">
    <location>
        <begin position="198"/>
        <end position="217"/>
    </location>
</feature>
<sequence length="217" mass="24903">MTLEVALYIQLAITFYFVWIPLLAVRAYSSYSHYVVRGAPLCNSRRAWFLEILAAFIESYFWSATMESLIVEDKTEPTPPVDREKTCPLLLRVFCNTGRHHPLGEYVRGNVPSNELQIYTWMDATLKELTSLVKEVNPEARRKGTYFDFAIIYPNPTRPGYRTKEIGTTCSGQKGADDSVTLASKRFQVGDYLSIAITPPSRGPPRRMDRMDRMRPY</sequence>
<proteinExistence type="inferred from homology"/>
<keyword evidence="4" id="KW-1133">Transmembrane helix</keyword>
<evidence type="ECO:0000256" key="3">
    <source>
        <dbReference type="SAM" id="MobiDB-lite"/>
    </source>
</evidence>
<protein>
    <recommendedName>
        <fullName evidence="2">18 kDa Sin3-associated polypeptide</fullName>
    </recommendedName>
</protein>
<dbReference type="Gene3D" id="3.10.20.550">
    <property type="entry name" value="ASAP complex, SAP18 subunit"/>
    <property type="match status" value="1"/>
</dbReference>
<evidence type="ECO:0000256" key="2">
    <source>
        <dbReference type="ARBA" id="ARBA00030511"/>
    </source>
</evidence>
<reference evidence="6" key="1">
    <citation type="submission" date="2025-08" db="UniProtKB">
        <authorList>
            <consortium name="RefSeq"/>
        </authorList>
    </citation>
    <scope>IDENTIFICATION</scope>
</reference>
<gene>
    <name evidence="6" type="primary">LOC106810380</name>
</gene>
<accession>A0ABM1EAG8</accession>
<dbReference type="InterPro" id="IPR042534">
    <property type="entry name" value="SAP18_sf"/>
</dbReference>
<feature type="compositionally biased region" description="Basic and acidic residues" evidence="3">
    <location>
        <begin position="206"/>
        <end position="217"/>
    </location>
</feature>
<evidence type="ECO:0000256" key="1">
    <source>
        <dbReference type="ARBA" id="ARBA00009143"/>
    </source>
</evidence>
<name>A0ABM1EAG8_PRICU</name>
<feature type="transmembrane region" description="Helical" evidence="4">
    <location>
        <begin position="6"/>
        <end position="25"/>
    </location>
</feature>
<evidence type="ECO:0000313" key="6">
    <source>
        <dbReference type="RefSeq" id="XP_014669189.1"/>
    </source>
</evidence>
<comment type="similarity">
    <text evidence="1">Belongs to the SAP18 family.</text>
</comment>
<keyword evidence="4" id="KW-0472">Membrane</keyword>
<dbReference type="InterPro" id="IPR010516">
    <property type="entry name" value="SAP18"/>
</dbReference>
<dbReference type="GeneID" id="106810380"/>
<keyword evidence="4" id="KW-0812">Transmembrane</keyword>
<dbReference type="PANTHER" id="PTHR13082">
    <property type="entry name" value="SAP18"/>
    <property type="match status" value="1"/>
</dbReference>
<evidence type="ECO:0000256" key="4">
    <source>
        <dbReference type="SAM" id="Phobius"/>
    </source>
</evidence>